<evidence type="ECO:0000313" key="2">
    <source>
        <dbReference type="Proteomes" id="UP000279841"/>
    </source>
</evidence>
<dbReference type="Proteomes" id="UP000279841">
    <property type="component" value="Chromosome"/>
</dbReference>
<accession>A0A3P4ARS5</accession>
<sequence length="361" mass="38945">MGRILLPRILVRPLLPPEPIMTARIQPQHMHWQVGRYRERLRSGPGGLGRGRVWVAEREGEQHNLILNQFYDALIPSYGLLGPSQYAVVGTGSTAPSPTQTGLVSEVARSNAVPSGESNQAIYISPGVYDIKRVYEFGEAQVGGRNLTEWGFGPVAAAGGNLMTRELFRDTNGTPVVLTLASDQRLRLIYKYRVTLGPTTPQPVTVNINGVGPRTAQFIVTGKLGGSGAQSYSTSVSGVDFWGGQYYGDLIVADFASRGVGTQGGVMLVNSAMPLTYLHSGQVSSNGPTPTYEPPVGRSRRWSRLYAPDEANMTIVSVVLVTAVGYSSGPTVNLVFDSGQAITKTNLYKLLIGYWTLTWGP</sequence>
<reference evidence="1 2" key="1">
    <citation type="submission" date="2018-10" db="EMBL/GenBank/DDBJ databases">
        <authorList>
            <person name="Peiro R."/>
            <person name="Begona"/>
            <person name="Cbmso G."/>
            <person name="Lopez M."/>
            <person name="Gonzalez S."/>
            <person name="Sacristan E."/>
            <person name="Castillo E."/>
        </authorList>
    </citation>
    <scope>NUCLEOTIDE SEQUENCE [LARGE SCALE GENOMIC DNA]</scope>
    <source>
        <strain evidence="1">TTHNAR1</strain>
    </source>
</reference>
<dbReference type="EMBL" id="LR027517">
    <property type="protein sequence ID" value="VCU53811.1"/>
    <property type="molecule type" value="Genomic_DNA"/>
</dbReference>
<name>A0A3P4ARS5_THETH</name>
<evidence type="ECO:0000313" key="1">
    <source>
        <dbReference type="EMBL" id="VCU53811.1"/>
    </source>
</evidence>
<dbReference type="AlphaFoldDB" id="A0A3P4ARS5"/>
<gene>
    <name evidence="1" type="ORF">TTHN1_01597</name>
</gene>
<proteinExistence type="predicted"/>
<protein>
    <submittedName>
        <fullName evidence="1">Uncharacterized protein</fullName>
    </submittedName>
</protein>
<organism evidence="1 2">
    <name type="scientific">Thermus thermophilus</name>
    <dbReference type="NCBI Taxonomy" id="274"/>
    <lineage>
        <taxon>Bacteria</taxon>
        <taxon>Thermotogati</taxon>
        <taxon>Deinococcota</taxon>
        <taxon>Deinococci</taxon>
        <taxon>Thermales</taxon>
        <taxon>Thermaceae</taxon>
        <taxon>Thermus</taxon>
    </lineage>
</organism>